<protein>
    <recommendedName>
        <fullName evidence="1">Myb/SANT-like DNA-binding domain-containing protein</fullName>
    </recommendedName>
</protein>
<sequence>MEKTEPWHNKETKTLIGIWSEDEVQRELEGTVRNQKVFQKISQRMWELGYSRSPDRCRVKIKKLKQDYRRLKEYNKRNGMNPKTNQWYEALDAVLGRRADNGGRTVTAESSTTSLLESVISCNSVEDRGDSDEDVLSVCIDNADVRSRTRISSPGLPVTLPLSPGLSSLASSNITAEEPRANLPRVRGKRRRGHSNHIDTMREIFLMAEDREDRRQRVQQEFEERRLQVLQELEHSAGLREAELINTLAQFNQGLLSVMGQLVSVMASNHSPQPPP</sequence>
<feature type="domain" description="Myb/SANT-like DNA-binding" evidence="1">
    <location>
        <begin position="6"/>
        <end position="93"/>
    </location>
</feature>
<keyword evidence="3" id="KW-1185">Reference proteome</keyword>
<evidence type="ECO:0000313" key="2">
    <source>
        <dbReference type="EMBL" id="KAG7322249.1"/>
    </source>
</evidence>
<dbReference type="OrthoDB" id="691673at2759"/>
<evidence type="ECO:0000313" key="3">
    <source>
        <dbReference type="Proteomes" id="UP000824219"/>
    </source>
</evidence>
<dbReference type="FunFam" id="1.10.10.60:FF:000032">
    <property type="entry name" value="Zinc finger and SCAN domain-containing 20"/>
    <property type="match status" value="1"/>
</dbReference>
<comment type="caution">
    <text evidence="2">The sequence shown here is derived from an EMBL/GenBank/DDBJ whole genome shotgun (WGS) entry which is preliminary data.</text>
</comment>
<evidence type="ECO:0000259" key="1">
    <source>
        <dbReference type="Pfam" id="PF13837"/>
    </source>
</evidence>
<dbReference type="PANTHER" id="PTHR47595:SF1">
    <property type="entry name" value="MYB_SANT-LIKE DNA-BINDING DOMAIN-CONTAINING PROTEIN"/>
    <property type="match status" value="1"/>
</dbReference>
<name>A0A9D3SK96_9TELE</name>
<dbReference type="Proteomes" id="UP000824219">
    <property type="component" value="Linkage Group LG16"/>
</dbReference>
<organism evidence="2 3">
    <name type="scientific">Hemibagrus wyckioides</name>
    <dbReference type="NCBI Taxonomy" id="337641"/>
    <lineage>
        <taxon>Eukaryota</taxon>
        <taxon>Metazoa</taxon>
        <taxon>Chordata</taxon>
        <taxon>Craniata</taxon>
        <taxon>Vertebrata</taxon>
        <taxon>Euteleostomi</taxon>
        <taxon>Actinopterygii</taxon>
        <taxon>Neopterygii</taxon>
        <taxon>Teleostei</taxon>
        <taxon>Ostariophysi</taxon>
        <taxon>Siluriformes</taxon>
        <taxon>Bagridae</taxon>
        <taxon>Hemibagrus</taxon>
    </lineage>
</organism>
<dbReference type="InterPro" id="IPR044822">
    <property type="entry name" value="Myb_DNA-bind_4"/>
</dbReference>
<proteinExistence type="predicted"/>
<gene>
    <name evidence="2" type="ORF">KOW79_013595</name>
</gene>
<dbReference type="EMBL" id="JAHKSW010000016">
    <property type="protein sequence ID" value="KAG7322249.1"/>
    <property type="molecule type" value="Genomic_DNA"/>
</dbReference>
<dbReference type="AlphaFoldDB" id="A0A9D3SK96"/>
<dbReference type="Pfam" id="PF13837">
    <property type="entry name" value="Myb_DNA-bind_4"/>
    <property type="match status" value="1"/>
</dbReference>
<dbReference type="PANTHER" id="PTHR47595">
    <property type="entry name" value="HEAT SHOCK 70 KDA PROTEIN 14"/>
    <property type="match status" value="1"/>
</dbReference>
<reference evidence="2 3" key="1">
    <citation type="submission" date="2021-06" db="EMBL/GenBank/DDBJ databases">
        <title>Chromosome-level genome assembly of the red-tail catfish (Hemibagrus wyckioides).</title>
        <authorList>
            <person name="Shao F."/>
        </authorList>
    </citation>
    <scope>NUCLEOTIDE SEQUENCE [LARGE SCALE GENOMIC DNA]</scope>
    <source>
        <strain evidence="2">EC202008001</strain>
        <tissue evidence="2">Blood</tissue>
    </source>
</reference>
<accession>A0A9D3SK96</accession>
<dbReference type="Gene3D" id="1.10.10.60">
    <property type="entry name" value="Homeodomain-like"/>
    <property type="match status" value="1"/>
</dbReference>